<accession>A0A4Z0ZAE1</accession>
<protein>
    <submittedName>
        <fullName evidence="1">Uncharacterized protein</fullName>
    </submittedName>
</protein>
<comment type="caution">
    <text evidence="1">The sequence shown here is derived from an EMBL/GenBank/DDBJ whole genome shotgun (WGS) entry which is preliminary data.</text>
</comment>
<name>A0A4Z0ZAE1_9PEZI</name>
<evidence type="ECO:0000313" key="1">
    <source>
        <dbReference type="EMBL" id="TGJ86466.1"/>
    </source>
</evidence>
<feature type="non-terminal residue" evidence="1">
    <location>
        <position position="1"/>
    </location>
</feature>
<gene>
    <name evidence="1" type="ORF">E0Z10_g2277</name>
</gene>
<sequence>VLTCEVKIAVSGSHINPKKSWKAVLMTDKCWFVLRHTYHKPPTIPNHGIGQSTGPLCIGHVITSTQFLDIINPETGPVAYPPSMPVATGRVYSFKWRSTNDGHVDVSTNVDAPIAAIVGANLGLNAGIAFKSAVDRCWEFETLETFFVNITQSYVDDTMETKEVENYVDSHKEFLVKNPSLYIVTGIMLGRKAKLSESDMKEQAVNIEAATGVSHIASLGGKFDVSRRKEFSSSHEVDDFIFAIRVAKVKKGLLDRAWSWVTLSDGATFGVDESFEKVNSIKAQLEANGHGYEQAIGLEGNAEEVFIF</sequence>
<reference evidence="1 2" key="1">
    <citation type="submission" date="2019-03" db="EMBL/GenBank/DDBJ databases">
        <title>Draft genome sequence of Xylaria hypoxylon DSM 108379, a ubiquitous saprotrophic-parasitic fungi on hardwood.</title>
        <authorList>
            <person name="Buettner E."/>
            <person name="Leonhardt S."/>
            <person name="Gebauer A.M."/>
            <person name="Liers C."/>
            <person name="Hofrichter M."/>
            <person name="Kellner H."/>
        </authorList>
    </citation>
    <scope>NUCLEOTIDE SEQUENCE [LARGE SCALE GENOMIC DNA]</scope>
    <source>
        <strain evidence="1 2">DSM 108379</strain>
    </source>
</reference>
<dbReference type="OrthoDB" id="4500473at2759"/>
<evidence type="ECO:0000313" key="2">
    <source>
        <dbReference type="Proteomes" id="UP000297716"/>
    </source>
</evidence>
<organism evidence="1 2">
    <name type="scientific">Xylaria hypoxylon</name>
    <dbReference type="NCBI Taxonomy" id="37992"/>
    <lineage>
        <taxon>Eukaryota</taxon>
        <taxon>Fungi</taxon>
        <taxon>Dikarya</taxon>
        <taxon>Ascomycota</taxon>
        <taxon>Pezizomycotina</taxon>
        <taxon>Sordariomycetes</taxon>
        <taxon>Xylariomycetidae</taxon>
        <taxon>Xylariales</taxon>
        <taxon>Xylariaceae</taxon>
        <taxon>Xylaria</taxon>
    </lineage>
</organism>
<dbReference type="Proteomes" id="UP000297716">
    <property type="component" value="Unassembled WGS sequence"/>
</dbReference>
<proteinExistence type="predicted"/>
<dbReference type="AlphaFoldDB" id="A0A4Z0ZAE1"/>
<dbReference type="EMBL" id="SKBN01000027">
    <property type="protein sequence ID" value="TGJ86466.1"/>
    <property type="molecule type" value="Genomic_DNA"/>
</dbReference>
<keyword evidence="2" id="KW-1185">Reference proteome</keyword>